<dbReference type="InterPro" id="IPR017867">
    <property type="entry name" value="Tyr_phospatase_low_mol_wt"/>
</dbReference>
<evidence type="ECO:0000313" key="8">
    <source>
        <dbReference type="Proteomes" id="UP000624041"/>
    </source>
</evidence>
<dbReference type="GO" id="GO:0004725">
    <property type="term" value="F:protein tyrosine phosphatase activity"/>
    <property type="evidence" value="ECO:0007669"/>
    <property type="project" value="InterPro"/>
</dbReference>
<dbReference type="PRINTS" id="PR00719">
    <property type="entry name" value="LMWPTPASE"/>
</dbReference>
<protein>
    <submittedName>
        <fullName evidence="7">Protein-tyrosine-phosphatase</fullName>
    </submittedName>
</protein>
<evidence type="ECO:0000256" key="5">
    <source>
        <dbReference type="SAM" id="Coils"/>
    </source>
</evidence>
<dbReference type="PANTHER" id="PTHR11717">
    <property type="entry name" value="LOW MOLECULAR WEIGHT PROTEIN TYROSINE PHOSPHATASE"/>
    <property type="match status" value="1"/>
</dbReference>
<sequence>MNILFVCTGNTCRSPMAEAILRDRYPQAAVQSAGVFAVDGVPASGNTYKALEECNITLDHRSQPATEELLQWAELVLTMTSQHKQLLMMEYPDYEAKIYTLKEYTDEESHEYDISDPYGGDLHVYRSIRAELEEQIDRLIEKIESAKGK</sequence>
<comment type="caution">
    <text evidence="7">The sequence shown here is derived from an EMBL/GenBank/DDBJ whole genome shotgun (WGS) entry which is preliminary data.</text>
</comment>
<keyword evidence="2" id="KW-0378">Hydrolase</keyword>
<dbReference type="PANTHER" id="PTHR11717:SF31">
    <property type="entry name" value="LOW MOLECULAR WEIGHT PROTEIN-TYROSINE-PHOSPHATASE ETP-RELATED"/>
    <property type="match status" value="1"/>
</dbReference>
<proteinExistence type="inferred from homology"/>
<dbReference type="AlphaFoldDB" id="A0A918CYN9"/>
<dbReference type="RefSeq" id="WP_188855786.1">
    <property type="nucleotide sequence ID" value="NZ_BMOS01000002.1"/>
</dbReference>
<evidence type="ECO:0000256" key="4">
    <source>
        <dbReference type="PIRSR" id="PIRSR617867-1"/>
    </source>
</evidence>
<dbReference type="CDD" id="cd16344">
    <property type="entry name" value="LMWPAP"/>
    <property type="match status" value="1"/>
</dbReference>
<dbReference type="SUPFAM" id="SSF52788">
    <property type="entry name" value="Phosphotyrosine protein phosphatases I"/>
    <property type="match status" value="1"/>
</dbReference>
<feature type="domain" description="Phosphotyrosine protein phosphatase I" evidence="6">
    <location>
        <begin position="1"/>
        <end position="142"/>
    </location>
</feature>
<dbReference type="Gene3D" id="3.40.50.2300">
    <property type="match status" value="1"/>
</dbReference>
<reference evidence="7" key="2">
    <citation type="submission" date="2020-09" db="EMBL/GenBank/DDBJ databases">
        <authorList>
            <person name="Sun Q."/>
            <person name="Ohkuma M."/>
        </authorList>
    </citation>
    <scope>NUCLEOTIDE SEQUENCE</scope>
    <source>
        <strain evidence="7">JCM 17251</strain>
    </source>
</reference>
<evidence type="ECO:0000313" key="7">
    <source>
        <dbReference type="EMBL" id="GGN50222.1"/>
    </source>
</evidence>
<keyword evidence="8" id="KW-1185">Reference proteome</keyword>
<feature type="active site" description="Nucleophile" evidence="4">
    <location>
        <position position="13"/>
    </location>
</feature>
<comment type="similarity">
    <text evidence="1">Belongs to the low molecular weight phosphotyrosine protein phosphatase family.</text>
</comment>
<feature type="active site" description="Proton donor" evidence="4">
    <location>
        <position position="116"/>
    </location>
</feature>
<evidence type="ECO:0000259" key="6">
    <source>
        <dbReference type="SMART" id="SM00226"/>
    </source>
</evidence>
<name>A0A918CYN9_9BACI</name>
<evidence type="ECO:0000256" key="1">
    <source>
        <dbReference type="ARBA" id="ARBA00011063"/>
    </source>
</evidence>
<gene>
    <name evidence="7" type="ORF">GCM10007971_03510</name>
</gene>
<feature type="coiled-coil region" evidence="5">
    <location>
        <begin position="122"/>
        <end position="149"/>
    </location>
</feature>
<feature type="active site" description="Nucleophile" evidence="4">
    <location>
        <position position="7"/>
    </location>
</feature>
<evidence type="ECO:0000256" key="3">
    <source>
        <dbReference type="ARBA" id="ARBA00022912"/>
    </source>
</evidence>
<organism evidence="7 8">
    <name type="scientific">Oceanobacillus indicireducens</name>
    <dbReference type="NCBI Taxonomy" id="1004261"/>
    <lineage>
        <taxon>Bacteria</taxon>
        <taxon>Bacillati</taxon>
        <taxon>Bacillota</taxon>
        <taxon>Bacilli</taxon>
        <taxon>Bacillales</taxon>
        <taxon>Bacillaceae</taxon>
        <taxon>Oceanobacillus</taxon>
    </lineage>
</organism>
<dbReference type="InterPro" id="IPR036196">
    <property type="entry name" value="Ptyr_pPase_sf"/>
</dbReference>
<dbReference type="Pfam" id="PF01451">
    <property type="entry name" value="LMWPc"/>
    <property type="match status" value="1"/>
</dbReference>
<accession>A0A918CYN9</accession>
<dbReference type="InterPro" id="IPR050438">
    <property type="entry name" value="LMW_PTPase"/>
</dbReference>
<dbReference type="InterPro" id="IPR023485">
    <property type="entry name" value="Ptyr_pPase"/>
</dbReference>
<dbReference type="Proteomes" id="UP000624041">
    <property type="component" value="Unassembled WGS sequence"/>
</dbReference>
<dbReference type="SMART" id="SM00226">
    <property type="entry name" value="LMWPc"/>
    <property type="match status" value="1"/>
</dbReference>
<dbReference type="EMBL" id="BMOS01000002">
    <property type="protein sequence ID" value="GGN50222.1"/>
    <property type="molecule type" value="Genomic_DNA"/>
</dbReference>
<evidence type="ECO:0000256" key="2">
    <source>
        <dbReference type="ARBA" id="ARBA00022801"/>
    </source>
</evidence>
<reference evidence="7" key="1">
    <citation type="journal article" date="2014" name="Int. J. Syst. Evol. Microbiol.">
        <title>Complete genome sequence of Corynebacterium casei LMG S-19264T (=DSM 44701T), isolated from a smear-ripened cheese.</title>
        <authorList>
            <consortium name="US DOE Joint Genome Institute (JGI-PGF)"/>
            <person name="Walter F."/>
            <person name="Albersmeier A."/>
            <person name="Kalinowski J."/>
            <person name="Ruckert C."/>
        </authorList>
    </citation>
    <scope>NUCLEOTIDE SEQUENCE</scope>
    <source>
        <strain evidence="7">JCM 17251</strain>
    </source>
</reference>
<keyword evidence="3" id="KW-0904">Protein phosphatase</keyword>
<keyword evidence="5" id="KW-0175">Coiled coil</keyword>